<evidence type="ECO:0000259" key="9">
    <source>
        <dbReference type="Pfam" id="PF00370"/>
    </source>
</evidence>
<sequence length="494" mass="55292">MSKYILTLDQSTSGSKVLLIDESGDIVIKKSKPHQQYYPQSGWVEHDPREIYNNIISLIENVLSESNIDLNQIESLAITNQRETIMAWDKNTGEPVYNAIVWQCNRTAEACDKLASPLLNKKIKEKTGLLLNPYFSATKIKWILDNVNVAREKMRDNNLLMGTIDSWLIWNFTSGSVHLTDYTNASRTLLFNIKELSWDEELLDIFGLNKDILPDVKPPDEVFAYTNLNNLLPREIPIVGVIGDSQGALFGQKCFQPGMAKATYGTGTSVLLNIGKKPVFKEKLVTSIAWGLNGRVDYAFEGIIRSSGDTLKWVKDNLGLFQDFQEVEPLIREIADNEGVYLVPAFSGMGVPYWDMTARAAIVGMTKKTDRRHIIRAAVESIAYQITDAINLMVEESGVSLKVLRADGGATSNQFLMEFQAGLLNKEVAVSEIAELSALGAAYISGLSIGIWKSIDDIKNLNNNSKTYQAKMDKTLRSKYYHGWQTAVKRTLNK</sequence>
<keyword evidence="2 8" id="KW-0808">Transferase</keyword>
<accession>A0A8A7KBT0</accession>
<dbReference type="InterPro" id="IPR043129">
    <property type="entry name" value="ATPase_NBD"/>
</dbReference>
<keyword evidence="3" id="KW-0547">Nucleotide-binding</keyword>
<keyword evidence="5" id="KW-0319">Glycerol metabolism</keyword>
<dbReference type="FunFam" id="3.30.420.40:FF:000008">
    <property type="entry name" value="Glycerol kinase"/>
    <property type="match status" value="1"/>
</dbReference>
<reference evidence="11" key="1">
    <citation type="submission" date="2019-12" db="EMBL/GenBank/DDBJ databases">
        <authorList>
            <person name="zhang j."/>
            <person name="sun C.M."/>
        </authorList>
    </citation>
    <scope>NUCLEOTIDE SEQUENCE</scope>
    <source>
        <strain evidence="11">NS-1</strain>
    </source>
</reference>
<evidence type="ECO:0000256" key="5">
    <source>
        <dbReference type="ARBA" id="ARBA00022798"/>
    </source>
</evidence>
<dbReference type="GO" id="GO:0019563">
    <property type="term" value="P:glycerol catabolic process"/>
    <property type="evidence" value="ECO:0007669"/>
    <property type="project" value="TreeGrafter"/>
</dbReference>
<evidence type="ECO:0000256" key="6">
    <source>
        <dbReference type="ARBA" id="ARBA00022840"/>
    </source>
</evidence>
<dbReference type="InterPro" id="IPR018483">
    <property type="entry name" value="Carb_kinase_FGGY_CS"/>
</dbReference>
<evidence type="ECO:0000256" key="2">
    <source>
        <dbReference type="ARBA" id="ARBA00022679"/>
    </source>
</evidence>
<dbReference type="NCBIfam" id="TIGR01311">
    <property type="entry name" value="glycerol_kin"/>
    <property type="match status" value="1"/>
</dbReference>
<comment type="similarity">
    <text evidence="1 8">Belongs to the FGGY kinase family.</text>
</comment>
<dbReference type="InterPro" id="IPR018485">
    <property type="entry name" value="FGGY_C"/>
</dbReference>
<evidence type="ECO:0000256" key="3">
    <source>
        <dbReference type="ARBA" id="ARBA00022741"/>
    </source>
</evidence>
<dbReference type="Proteomes" id="UP000665020">
    <property type="component" value="Chromosome"/>
</dbReference>
<proteinExistence type="inferred from homology"/>
<dbReference type="EMBL" id="CP046640">
    <property type="protein sequence ID" value="QTL98690.1"/>
    <property type="molecule type" value="Genomic_DNA"/>
</dbReference>
<evidence type="ECO:0000256" key="1">
    <source>
        <dbReference type="ARBA" id="ARBA00009156"/>
    </source>
</evidence>
<dbReference type="CDD" id="cd07769">
    <property type="entry name" value="ASKHA_NBD_FGGY_GK"/>
    <property type="match status" value="1"/>
</dbReference>
<dbReference type="AlphaFoldDB" id="A0A8A7KBT0"/>
<evidence type="ECO:0000313" key="11">
    <source>
        <dbReference type="EMBL" id="QTL98690.1"/>
    </source>
</evidence>
<dbReference type="PIRSF" id="PIRSF000538">
    <property type="entry name" value="GlpK"/>
    <property type="match status" value="1"/>
</dbReference>
<dbReference type="PROSITE" id="PS00445">
    <property type="entry name" value="FGGY_KINASES_2"/>
    <property type="match status" value="1"/>
</dbReference>
<evidence type="ECO:0000259" key="10">
    <source>
        <dbReference type="Pfam" id="PF02782"/>
    </source>
</evidence>
<dbReference type="InterPro" id="IPR005999">
    <property type="entry name" value="Glycerol_kin"/>
</dbReference>
<evidence type="ECO:0000256" key="7">
    <source>
        <dbReference type="ARBA" id="ARBA00043149"/>
    </source>
</evidence>
<organism evidence="11 12">
    <name type="scientific">Iocasia fonsfrigidae</name>
    <dbReference type="NCBI Taxonomy" id="2682810"/>
    <lineage>
        <taxon>Bacteria</taxon>
        <taxon>Bacillati</taxon>
        <taxon>Bacillota</taxon>
        <taxon>Clostridia</taxon>
        <taxon>Halanaerobiales</taxon>
        <taxon>Halanaerobiaceae</taxon>
        <taxon>Iocasia</taxon>
    </lineage>
</organism>
<dbReference type="NCBIfam" id="NF000756">
    <property type="entry name" value="PRK00047.1"/>
    <property type="match status" value="1"/>
</dbReference>
<feature type="domain" description="Carbohydrate kinase FGGY C-terminal" evidence="10">
    <location>
        <begin position="261"/>
        <end position="445"/>
    </location>
</feature>
<protein>
    <recommendedName>
        <fullName evidence="7">ATP:glycerol 3-phosphotransferase</fullName>
    </recommendedName>
</protein>
<keyword evidence="6" id="KW-0067">ATP-binding</keyword>
<dbReference type="Pfam" id="PF02782">
    <property type="entry name" value="FGGY_C"/>
    <property type="match status" value="1"/>
</dbReference>
<evidence type="ECO:0000256" key="8">
    <source>
        <dbReference type="RuleBase" id="RU003733"/>
    </source>
</evidence>
<keyword evidence="12" id="KW-1185">Reference proteome</keyword>
<dbReference type="InterPro" id="IPR018484">
    <property type="entry name" value="FGGY_N"/>
</dbReference>
<feature type="domain" description="Carbohydrate kinase FGGY N-terminal" evidence="9">
    <location>
        <begin position="4"/>
        <end position="251"/>
    </location>
</feature>
<dbReference type="SUPFAM" id="SSF53067">
    <property type="entry name" value="Actin-like ATPase domain"/>
    <property type="match status" value="2"/>
</dbReference>
<dbReference type="GO" id="GO:0005829">
    <property type="term" value="C:cytosol"/>
    <property type="evidence" value="ECO:0007669"/>
    <property type="project" value="TreeGrafter"/>
</dbReference>
<keyword evidence="4 8" id="KW-0418">Kinase</keyword>
<dbReference type="GO" id="GO:0005524">
    <property type="term" value="F:ATP binding"/>
    <property type="evidence" value="ECO:0007669"/>
    <property type="project" value="UniProtKB-KW"/>
</dbReference>
<dbReference type="PROSITE" id="PS00933">
    <property type="entry name" value="FGGY_KINASES_1"/>
    <property type="match status" value="1"/>
</dbReference>
<dbReference type="KEGG" id="ifn:GM661_12305"/>
<dbReference type="Gene3D" id="3.30.420.40">
    <property type="match status" value="2"/>
</dbReference>
<dbReference type="GO" id="GO:0006072">
    <property type="term" value="P:glycerol-3-phosphate metabolic process"/>
    <property type="evidence" value="ECO:0007669"/>
    <property type="project" value="InterPro"/>
</dbReference>
<dbReference type="GO" id="GO:0004370">
    <property type="term" value="F:glycerol kinase activity"/>
    <property type="evidence" value="ECO:0007669"/>
    <property type="project" value="InterPro"/>
</dbReference>
<gene>
    <name evidence="11" type="primary">glpK</name>
    <name evidence="11" type="ORF">GM661_12305</name>
</gene>
<dbReference type="RefSeq" id="WP_230867095.1">
    <property type="nucleotide sequence ID" value="NZ_CP046640.1"/>
</dbReference>
<dbReference type="PANTHER" id="PTHR10196">
    <property type="entry name" value="SUGAR KINASE"/>
    <property type="match status" value="1"/>
</dbReference>
<dbReference type="PANTHER" id="PTHR10196:SF69">
    <property type="entry name" value="GLYCEROL KINASE"/>
    <property type="match status" value="1"/>
</dbReference>
<evidence type="ECO:0000256" key="4">
    <source>
        <dbReference type="ARBA" id="ARBA00022777"/>
    </source>
</evidence>
<dbReference type="InterPro" id="IPR000577">
    <property type="entry name" value="Carb_kinase_FGGY"/>
</dbReference>
<evidence type="ECO:0000313" key="12">
    <source>
        <dbReference type="Proteomes" id="UP000665020"/>
    </source>
</evidence>
<name>A0A8A7KBT0_9FIRM</name>
<dbReference type="Pfam" id="PF00370">
    <property type="entry name" value="FGGY_N"/>
    <property type="match status" value="1"/>
</dbReference>